<gene>
    <name evidence="1" type="ORF">IG193_08330</name>
</gene>
<accession>A0A7L9FHC1</accession>
<dbReference type="AlphaFoldDB" id="A0A7L9FHC1"/>
<organism evidence="1 2">
    <name type="scientific">Infirmifilum lucidum</name>
    <dbReference type="NCBI Taxonomy" id="2776706"/>
    <lineage>
        <taxon>Archaea</taxon>
        <taxon>Thermoproteota</taxon>
        <taxon>Thermoprotei</taxon>
        <taxon>Thermofilales</taxon>
        <taxon>Thermofilaceae</taxon>
        <taxon>Infirmifilum</taxon>
    </lineage>
</organism>
<proteinExistence type="predicted"/>
<evidence type="ECO:0000313" key="2">
    <source>
        <dbReference type="Proteomes" id="UP000594121"/>
    </source>
</evidence>
<protein>
    <submittedName>
        <fullName evidence="1">Uncharacterized protein</fullName>
    </submittedName>
</protein>
<reference evidence="1 2" key="1">
    <citation type="submission" date="2020-10" db="EMBL/GenBank/DDBJ databases">
        <title>Thermofilum lucidum 3507LT sp. nov. a novel member of Thermofilaceae family isolated from Chile hot spring, and proposal of description order Thermofilales.</title>
        <authorList>
            <person name="Zayulina K.S."/>
            <person name="Elcheninov A.G."/>
            <person name="Toshchakov S.V."/>
            <person name="Kublanov I.V."/>
        </authorList>
    </citation>
    <scope>NUCLEOTIDE SEQUENCE [LARGE SCALE GENOMIC DNA]</scope>
    <source>
        <strain evidence="1 2">3507LT</strain>
    </source>
</reference>
<sequence>MSYYQEHAITSEAERLAGRQLADIVFESLLRAAMLGLPIEPAKTSSRGVVVHYGGRKAFFRVIAVVNPNGGYSVCLRRYTLDCGEVAEIKNSGEVELVLTGIPAYLSSPGDLYNGHVADVWQRRFHAVMTGRVREVSGSGVPPHLSQVIDNVYRDYGITRRAKLYFSQDTLDYAVGLLEHGVLPVWINAVTLTKSVSAKALEKLIEEVRVE</sequence>
<dbReference type="RefSeq" id="WP_192818714.1">
    <property type="nucleotide sequence ID" value="NZ_CP062310.1"/>
</dbReference>
<name>A0A7L9FHC1_9CREN</name>
<keyword evidence="2" id="KW-1185">Reference proteome</keyword>
<dbReference type="InParanoid" id="A0A7L9FHC1"/>
<dbReference type="KEGG" id="thel:IG193_08330"/>
<evidence type="ECO:0000313" key="1">
    <source>
        <dbReference type="EMBL" id="QOJ78742.1"/>
    </source>
</evidence>
<dbReference type="EMBL" id="CP062310">
    <property type="protein sequence ID" value="QOJ78742.1"/>
    <property type="molecule type" value="Genomic_DNA"/>
</dbReference>
<dbReference type="GeneID" id="59149896"/>
<dbReference type="Proteomes" id="UP000594121">
    <property type="component" value="Chromosome"/>
</dbReference>